<dbReference type="RefSeq" id="WP_308372674.1">
    <property type="nucleotide sequence ID" value="NZ_CP133194.1"/>
</dbReference>
<feature type="transmembrane region" description="Helical" evidence="7">
    <location>
        <begin position="95"/>
        <end position="117"/>
    </location>
</feature>
<dbReference type="GO" id="GO:0046872">
    <property type="term" value="F:metal ion binding"/>
    <property type="evidence" value="ECO:0007669"/>
    <property type="project" value="UniProtKB-KW"/>
</dbReference>
<accession>A0AAX3ZZ77</accession>
<evidence type="ECO:0000256" key="1">
    <source>
        <dbReference type="ARBA" id="ARBA00022670"/>
    </source>
</evidence>
<name>A0AAX3ZZ77_RHOER</name>
<keyword evidence="4 6" id="KW-0862">Zinc</keyword>
<geneLocation type="plasmid" evidence="9 10">
    <name>pMGMM8_4</name>
</geneLocation>
<protein>
    <submittedName>
        <fullName evidence="9">M48 family metalloprotease</fullName>
        <ecNumber evidence="9">3.4.24.-</ecNumber>
    </submittedName>
</protein>
<evidence type="ECO:0000256" key="3">
    <source>
        <dbReference type="ARBA" id="ARBA00022801"/>
    </source>
</evidence>
<evidence type="ECO:0000256" key="4">
    <source>
        <dbReference type="ARBA" id="ARBA00022833"/>
    </source>
</evidence>
<dbReference type="Proteomes" id="UP001230933">
    <property type="component" value="Plasmid pMGMM8_4"/>
</dbReference>
<dbReference type="Pfam" id="PF01435">
    <property type="entry name" value="Peptidase_M48"/>
    <property type="match status" value="1"/>
</dbReference>
<keyword evidence="5 6" id="KW-0482">Metalloprotease</keyword>
<evidence type="ECO:0000259" key="8">
    <source>
        <dbReference type="Pfam" id="PF01435"/>
    </source>
</evidence>
<comment type="cofactor">
    <cofactor evidence="6">
        <name>Zn(2+)</name>
        <dbReference type="ChEBI" id="CHEBI:29105"/>
    </cofactor>
    <text evidence="6">Binds 1 zinc ion per subunit.</text>
</comment>
<comment type="similarity">
    <text evidence="6">Belongs to the peptidase M48 family.</text>
</comment>
<keyword evidence="1 6" id="KW-0645">Protease</keyword>
<reference evidence="9" key="1">
    <citation type="submission" date="2023-08" db="EMBL/GenBank/DDBJ databases">
        <title>Isolation and Characterization of Rhodococcus erythropolis MGMM8.</title>
        <authorList>
            <person name="Diabankana R.G.C."/>
            <person name="Afordoanyi D.M."/>
            <person name="Validov S.Z."/>
        </authorList>
    </citation>
    <scope>NUCLEOTIDE SEQUENCE</scope>
    <source>
        <strain evidence="9">MGMM8</strain>
        <plasmid evidence="9">pMGMM8_4</plasmid>
    </source>
</reference>
<dbReference type="GO" id="GO:0006508">
    <property type="term" value="P:proteolysis"/>
    <property type="evidence" value="ECO:0007669"/>
    <property type="project" value="UniProtKB-KW"/>
</dbReference>
<keyword evidence="7" id="KW-0812">Transmembrane</keyword>
<keyword evidence="9" id="KW-0614">Plasmid</keyword>
<feature type="domain" description="Peptidase M48" evidence="8">
    <location>
        <begin position="16"/>
        <end position="195"/>
    </location>
</feature>
<keyword evidence="2" id="KW-0479">Metal-binding</keyword>
<proteinExistence type="inferred from homology"/>
<evidence type="ECO:0000313" key="10">
    <source>
        <dbReference type="Proteomes" id="UP001230933"/>
    </source>
</evidence>
<evidence type="ECO:0000256" key="7">
    <source>
        <dbReference type="SAM" id="Phobius"/>
    </source>
</evidence>
<evidence type="ECO:0000313" key="9">
    <source>
        <dbReference type="EMBL" id="WMN02166.1"/>
    </source>
</evidence>
<evidence type="ECO:0000256" key="5">
    <source>
        <dbReference type="ARBA" id="ARBA00023049"/>
    </source>
</evidence>
<keyword evidence="7" id="KW-1133">Transmembrane helix</keyword>
<evidence type="ECO:0000256" key="6">
    <source>
        <dbReference type="RuleBase" id="RU003983"/>
    </source>
</evidence>
<dbReference type="AlphaFoldDB" id="A0AAX3ZZ77"/>
<sequence length="203" mass="22277">MDDAELQRRKDLCTATIERIARDVPAQRPAPSIRYVDKLSAHGRFVAGKNEIQIGIGGDLGDPAFDDGMIEALAAHEMGHWADPTLDATMRRSQIVCNTPFAIGVLIGLAIAVHAAITANAEQVYAAVAALVFGVMLQVMFSPFFDWKGEFFADRFAAAQTSPDKVVALLTRFGTRWMWIPTPTHPSRAKRVRAVMRMPVPTD</sequence>
<gene>
    <name evidence="9" type="ORF">QIE55_33480</name>
</gene>
<evidence type="ECO:0000256" key="2">
    <source>
        <dbReference type="ARBA" id="ARBA00022723"/>
    </source>
</evidence>
<keyword evidence="3 6" id="KW-0378">Hydrolase</keyword>
<dbReference type="GO" id="GO:0004222">
    <property type="term" value="F:metalloendopeptidase activity"/>
    <property type="evidence" value="ECO:0007669"/>
    <property type="project" value="InterPro"/>
</dbReference>
<organism evidence="9 10">
    <name type="scientific">Rhodococcus erythropolis</name>
    <name type="common">Arthrobacter picolinophilus</name>
    <dbReference type="NCBI Taxonomy" id="1833"/>
    <lineage>
        <taxon>Bacteria</taxon>
        <taxon>Bacillati</taxon>
        <taxon>Actinomycetota</taxon>
        <taxon>Actinomycetes</taxon>
        <taxon>Mycobacteriales</taxon>
        <taxon>Nocardiaceae</taxon>
        <taxon>Rhodococcus</taxon>
        <taxon>Rhodococcus erythropolis group</taxon>
    </lineage>
</organism>
<dbReference type="EC" id="3.4.24.-" evidence="9"/>
<keyword evidence="7" id="KW-0472">Membrane</keyword>
<feature type="transmembrane region" description="Helical" evidence="7">
    <location>
        <begin position="123"/>
        <end position="145"/>
    </location>
</feature>
<dbReference type="InterPro" id="IPR001915">
    <property type="entry name" value="Peptidase_M48"/>
</dbReference>
<dbReference type="EMBL" id="CP133194">
    <property type="protein sequence ID" value="WMN02166.1"/>
    <property type="molecule type" value="Genomic_DNA"/>
</dbReference>